<reference evidence="2 3" key="1">
    <citation type="journal article" date="2010" name="Nature">
        <title>The Ectocarpus genome and the independent evolution of multicellularity in brown algae.</title>
        <authorList>
            <person name="Cock J.M."/>
            <person name="Sterck L."/>
            <person name="Rouze P."/>
            <person name="Scornet D."/>
            <person name="Allen A.E."/>
            <person name="Amoutzias G."/>
            <person name="Anthouard V."/>
            <person name="Artiguenave F."/>
            <person name="Aury J.M."/>
            <person name="Badger J.H."/>
            <person name="Beszteri B."/>
            <person name="Billiau K."/>
            <person name="Bonnet E."/>
            <person name="Bothwell J.H."/>
            <person name="Bowler C."/>
            <person name="Boyen C."/>
            <person name="Brownlee C."/>
            <person name="Carrano C.J."/>
            <person name="Charrier B."/>
            <person name="Cho G.Y."/>
            <person name="Coelho S.M."/>
            <person name="Collen J."/>
            <person name="Corre E."/>
            <person name="Da Silva C."/>
            <person name="Delage L."/>
            <person name="Delaroque N."/>
            <person name="Dittami S.M."/>
            <person name="Doulbeau S."/>
            <person name="Elias M."/>
            <person name="Farnham G."/>
            <person name="Gachon C.M."/>
            <person name="Gschloessl B."/>
            <person name="Heesch S."/>
            <person name="Jabbari K."/>
            <person name="Jubin C."/>
            <person name="Kawai H."/>
            <person name="Kimura K."/>
            <person name="Kloareg B."/>
            <person name="Kupper F.C."/>
            <person name="Lang D."/>
            <person name="Le Bail A."/>
            <person name="Leblanc C."/>
            <person name="Lerouge P."/>
            <person name="Lohr M."/>
            <person name="Lopez P.J."/>
            <person name="Martens C."/>
            <person name="Maumus F."/>
            <person name="Michel G."/>
            <person name="Miranda-Saavedra D."/>
            <person name="Morales J."/>
            <person name="Moreau H."/>
            <person name="Motomura T."/>
            <person name="Nagasato C."/>
            <person name="Napoli C.A."/>
            <person name="Nelson D.R."/>
            <person name="Nyvall-Collen P."/>
            <person name="Peters A.F."/>
            <person name="Pommier C."/>
            <person name="Potin P."/>
            <person name="Poulain J."/>
            <person name="Quesneville H."/>
            <person name="Read B."/>
            <person name="Rensing S.A."/>
            <person name="Ritter A."/>
            <person name="Rousvoal S."/>
            <person name="Samanta M."/>
            <person name="Samson G."/>
            <person name="Schroeder D.C."/>
            <person name="Segurens B."/>
            <person name="Strittmatter M."/>
            <person name="Tonon T."/>
            <person name="Tregear J.W."/>
            <person name="Valentin K."/>
            <person name="von Dassow P."/>
            <person name="Yamagishi T."/>
            <person name="Van de Peer Y."/>
            <person name="Wincker P."/>
        </authorList>
    </citation>
    <scope>NUCLEOTIDE SEQUENCE [LARGE SCALE GENOMIC DNA]</scope>
    <source>
        <strain evidence="3">Ec32 / CCAP1310/4</strain>
    </source>
</reference>
<dbReference type="AlphaFoldDB" id="D8LGZ0"/>
<feature type="compositionally biased region" description="Basic and acidic residues" evidence="1">
    <location>
        <begin position="1"/>
        <end position="11"/>
    </location>
</feature>
<evidence type="ECO:0000256" key="1">
    <source>
        <dbReference type="SAM" id="MobiDB-lite"/>
    </source>
</evidence>
<dbReference type="Proteomes" id="UP000002630">
    <property type="component" value="Linkage Group LG17"/>
</dbReference>
<evidence type="ECO:0000313" key="3">
    <source>
        <dbReference type="Proteomes" id="UP000002630"/>
    </source>
</evidence>
<dbReference type="InParanoid" id="D8LGZ0"/>
<gene>
    <name evidence="2" type="ORF">Esi_0182_0038</name>
</gene>
<dbReference type="EMBL" id="FN648307">
    <property type="protein sequence ID" value="CBN75843.1"/>
    <property type="molecule type" value="Genomic_DNA"/>
</dbReference>
<sequence>MIDRRSEDHSRSSCPSVHRRYHHHHHHHHHRRRSLRHPPGACRPRRGGRATTPRSEGSPAGTCARPRRPAALGAGPPSSGRPLARRTGGGPSSRPRGAGYPPSPP</sequence>
<keyword evidence="3" id="KW-1185">Reference proteome</keyword>
<organism evidence="2 3">
    <name type="scientific">Ectocarpus siliculosus</name>
    <name type="common">Brown alga</name>
    <name type="synonym">Conferva siliculosa</name>
    <dbReference type="NCBI Taxonomy" id="2880"/>
    <lineage>
        <taxon>Eukaryota</taxon>
        <taxon>Sar</taxon>
        <taxon>Stramenopiles</taxon>
        <taxon>Ochrophyta</taxon>
        <taxon>PX clade</taxon>
        <taxon>Phaeophyceae</taxon>
        <taxon>Ectocarpales</taxon>
        <taxon>Ectocarpaceae</taxon>
        <taxon>Ectocarpus</taxon>
    </lineage>
</organism>
<feature type="compositionally biased region" description="Basic residues" evidence="1">
    <location>
        <begin position="17"/>
        <end position="36"/>
    </location>
</feature>
<accession>D8LGZ0</accession>
<proteinExistence type="predicted"/>
<feature type="region of interest" description="Disordered" evidence="1">
    <location>
        <begin position="1"/>
        <end position="105"/>
    </location>
</feature>
<name>D8LGZ0_ECTSI</name>
<dbReference type="EMBL" id="FN649742">
    <property type="protein sequence ID" value="CBN75843.1"/>
    <property type="molecule type" value="Genomic_DNA"/>
</dbReference>
<protein>
    <submittedName>
        <fullName evidence="2">Uncharacterized protein</fullName>
    </submittedName>
</protein>
<evidence type="ECO:0000313" key="2">
    <source>
        <dbReference type="EMBL" id="CBN75843.1"/>
    </source>
</evidence>
<feature type="compositionally biased region" description="Low complexity" evidence="1">
    <location>
        <begin position="69"/>
        <end position="105"/>
    </location>
</feature>